<evidence type="ECO:0000313" key="2">
    <source>
        <dbReference type="Proteomes" id="UP000494249"/>
    </source>
</evidence>
<proteinExistence type="predicted"/>
<dbReference type="CDD" id="cd16389">
    <property type="entry name" value="FIN"/>
    <property type="match status" value="1"/>
</dbReference>
<accession>A0A6J5BKN8</accession>
<sequence>MKTLYGIAWHAKQRCAVFQIPTANFGTVFMRVSASPGDASVAVVEVDADRLLEQWRRTGGKPERCADASQALWPSDEKFAAAEIGFMEGQFDPVPLALMTCRAENGGPVQLSIADGVTRTIWLLTAGATIFPVSCPIDDACALQACAGAAGSRVRTTADLLSPASDEQYLKELRAAERMQARRILRDFAQSR</sequence>
<evidence type="ECO:0000313" key="1">
    <source>
        <dbReference type="EMBL" id="CAB3709157.1"/>
    </source>
</evidence>
<reference evidence="1 2" key="1">
    <citation type="submission" date="2020-04" db="EMBL/GenBank/DDBJ databases">
        <authorList>
            <person name="De Canck E."/>
        </authorList>
    </citation>
    <scope>NUCLEOTIDE SEQUENCE [LARGE SCALE GENOMIC DNA]</scope>
    <source>
        <strain evidence="1 2">LMG 22037</strain>
    </source>
</reference>
<dbReference type="InterPro" id="IPR054044">
    <property type="entry name" value="PFIN"/>
</dbReference>
<protein>
    <submittedName>
        <fullName evidence="1">Uncharacterized protein</fullName>
    </submittedName>
</protein>
<organism evidence="1 2">
    <name type="scientific">Paraburkholderia phenoliruptrix</name>
    <dbReference type="NCBI Taxonomy" id="252970"/>
    <lineage>
        <taxon>Bacteria</taxon>
        <taxon>Pseudomonadati</taxon>
        <taxon>Pseudomonadota</taxon>
        <taxon>Betaproteobacteria</taxon>
        <taxon>Burkholderiales</taxon>
        <taxon>Burkholderiaceae</taxon>
        <taxon>Paraburkholderia</taxon>
    </lineage>
</organism>
<gene>
    <name evidence="1" type="ORF">LMG22037_03954</name>
</gene>
<dbReference type="EMBL" id="CADIKB010000020">
    <property type="protein sequence ID" value="CAB3709157.1"/>
    <property type="molecule type" value="Genomic_DNA"/>
</dbReference>
<dbReference type="Proteomes" id="UP000494249">
    <property type="component" value="Unassembled WGS sequence"/>
</dbReference>
<dbReference type="AlphaFoldDB" id="A0A6J5BKN8"/>
<name>A0A6J5BKN8_9BURK</name>
<dbReference type="InterPro" id="IPR035615">
    <property type="entry name" value="FiwA/Osa"/>
</dbReference>
<dbReference type="Pfam" id="PF22162">
    <property type="entry name" value="PFIN"/>
    <property type="match status" value="1"/>
</dbReference>